<evidence type="ECO:0000313" key="8">
    <source>
        <dbReference type="EMBL" id="CAA2964630.1"/>
    </source>
</evidence>
<keyword evidence="3" id="KW-0805">Transcription regulation</keyword>
<evidence type="ECO:0000256" key="6">
    <source>
        <dbReference type="ARBA" id="ARBA00023242"/>
    </source>
</evidence>
<dbReference type="OrthoDB" id="2143914at2759"/>
<comment type="subcellular location">
    <subcellularLocation>
        <location evidence="1">Nucleus</location>
    </subcellularLocation>
</comment>
<dbReference type="Pfam" id="PF00249">
    <property type="entry name" value="Myb_DNA-binding"/>
    <property type="match status" value="1"/>
</dbReference>
<keyword evidence="4" id="KW-0238">DNA-binding</keyword>
<dbReference type="PANTHER" id="PTHR47995:SF18">
    <property type="entry name" value="TRANSCRIPTION FACTOR MYB65"/>
    <property type="match status" value="1"/>
</dbReference>
<reference evidence="8 9" key="1">
    <citation type="submission" date="2019-12" db="EMBL/GenBank/DDBJ databases">
        <authorList>
            <person name="Alioto T."/>
            <person name="Alioto T."/>
            <person name="Gomez Garrido J."/>
        </authorList>
    </citation>
    <scope>NUCLEOTIDE SEQUENCE [LARGE SCALE GENOMIC DNA]</scope>
</reference>
<dbReference type="Gramene" id="OE9A058490T1">
    <property type="protein sequence ID" value="OE9A058490C1"/>
    <property type="gene ID" value="OE9A058490"/>
</dbReference>
<proteinExistence type="predicted"/>
<feature type="domain" description="Myb-like" evidence="7">
    <location>
        <begin position="43"/>
        <end position="72"/>
    </location>
</feature>
<accession>A0A8S0QC97</accession>
<organism evidence="8 9">
    <name type="scientific">Olea europaea subsp. europaea</name>
    <dbReference type="NCBI Taxonomy" id="158383"/>
    <lineage>
        <taxon>Eukaryota</taxon>
        <taxon>Viridiplantae</taxon>
        <taxon>Streptophyta</taxon>
        <taxon>Embryophyta</taxon>
        <taxon>Tracheophyta</taxon>
        <taxon>Spermatophyta</taxon>
        <taxon>Magnoliopsida</taxon>
        <taxon>eudicotyledons</taxon>
        <taxon>Gunneridae</taxon>
        <taxon>Pentapetalae</taxon>
        <taxon>asterids</taxon>
        <taxon>lamiids</taxon>
        <taxon>Lamiales</taxon>
        <taxon>Oleaceae</taxon>
        <taxon>Oleeae</taxon>
        <taxon>Olea</taxon>
    </lineage>
</organism>
<dbReference type="PANTHER" id="PTHR47995">
    <property type="entry name" value="TRANSCRIPTION FACTOR MYB33-RELATED"/>
    <property type="match status" value="1"/>
</dbReference>
<keyword evidence="6" id="KW-0539">Nucleus</keyword>
<dbReference type="EMBL" id="CACTIH010001826">
    <property type="protein sequence ID" value="CAA2964630.1"/>
    <property type="molecule type" value="Genomic_DNA"/>
</dbReference>
<keyword evidence="9" id="KW-1185">Reference proteome</keyword>
<dbReference type="InterPro" id="IPR009057">
    <property type="entry name" value="Homeodomain-like_sf"/>
</dbReference>
<dbReference type="GO" id="GO:0003677">
    <property type="term" value="F:DNA binding"/>
    <property type="evidence" value="ECO:0007669"/>
    <property type="project" value="UniProtKB-KW"/>
</dbReference>
<evidence type="ECO:0000259" key="7">
    <source>
        <dbReference type="PROSITE" id="PS50090"/>
    </source>
</evidence>
<gene>
    <name evidence="8" type="ORF">OLEA9_A058490</name>
</gene>
<keyword evidence="2" id="KW-0677">Repeat</keyword>
<dbReference type="Gene3D" id="1.10.10.60">
    <property type="entry name" value="Homeodomain-like"/>
    <property type="match status" value="1"/>
</dbReference>
<comment type="caution">
    <text evidence="8">The sequence shown here is derived from an EMBL/GenBank/DDBJ whole genome shotgun (WGS) entry which is preliminary data.</text>
</comment>
<dbReference type="GO" id="GO:0005634">
    <property type="term" value="C:nucleus"/>
    <property type="evidence" value="ECO:0007669"/>
    <property type="project" value="UniProtKB-SubCell"/>
</dbReference>
<evidence type="ECO:0000256" key="5">
    <source>
        <dbReference type="ARBA" id="ARBA00023163"/>
    </source>
</evidence>
<dbReference type="InterPro" id="IPR001005">
    <property type="entry name" value="SANT/Myb"/>
</dbReference>
<evidence type="ECO:0000256" key="2">
    <source>
        <dbReference type="ARBA" id="ARBA00022737"/>
    </source>
</evidence>
<evidence type="ECO:0000256" key="1">
    <source>
        <dbReference type="ARBA" id="ARBA00004123"/>
    </source>
</evidence>
<dbReference type="CDD" id="cd00167">
    <property type="entry name" value="SANT"/>
    <property type="match status" value="1"/>
</dbReference>
<keyword evidence="5" id="KW-0804">Transcription</keyword>
<dbReference type="Proteomes" id="UP000594638">
    <property type="component" value="Unassembled WGS sequence"/>
</dbReference>
<evidence type="ECO:0000313" key="9">
    <source>
        <dbReference type="Proteomes" id="UP000594638"/>
    </source>
</evidence>
<evidence type="ECO:0000256" key="3">
    <source>
        <dbReference type="ARBA" id="ARBA00023015"/>
    </source>
</evidence>
<evidence type="ECO:0000256" key="4">
    <source>
        <dbReference type="ARBA" id="ARBA00023125"/>
    </source>
</evidence>
<dbReference type="AlphaFoldDB" id="A0A8S0QC97"/>
<sequence>MERVGVEVDEKQGAVVKEMALRRAQMSINVVCDEGSSNGGFVLEKGPWTSAEDAILVDYVKKHEESNWNAVQ</sequence>
<name>A0A8S0QC97_OLEEU</name>
<dbReference type="SUPFAM" id="SSF46689">
    <property type="entry name" value="Homeodomain-like"/>
    <property type="match status" value="1"/>
</dbReference>
<protein>
    <submittedName>
        <fullName evidence="8">Transcription factor GAMYB</fullName>
    </submittedName>
</protein>
<dbReference type="PROSITE" id="PS50090">
    <property type="entry name" value="MYB_LIKE"/>
    <property type="match status" value="1"/>
</dbReference>